<gene>
    <name evidence="1" type="ORF">TGVAND_202160B</name>
</gene>
<comment type="caution">
    <text evidence="1">The sequence shown here is derived from an EMBL/GenBank/DDBJ whole genome shotgun (WGS) entry which is preliminary data.</text>
</comment>
<evidence type="ECO:0000313" key="1">
    <source>
        <dbReference type="EMBL" id="KFH06969.1"/>
    </source>
</evidence>
<organism evidence="1 2">
    <name type="scientific">Toxoplasma gondii VAND</name>
    <dbReference type="NCBI Taxonomy" id="933077"/>
    <lineage>
        <taxon>Eukaryota</taxon>
        <taxon>Sar</taxon>
        <taxon>Alveolata</taxon>
        <taxon>Apicomplexa</taxon>
        <taxon>Conoidasida</taxon>
        <taxon>Coccidia</taxon>
        <taxon>Eucoccidiorida</taxon>
        <taxon>Eimeriorina</taxon>
        <taxon>Sarcocystidae</taxon>
        <taxon>Toxoplasma</taxon>
    </lineage>
</organism>
<reference evidence="1 2" key="2">
    <citation type="journal article" date="2015" name="Eukaryot. Cell">
        <title>Genetic mapping reveals that sinefungin resistance in Toxoplasma gondii is controlled by a putative amino acid transporter locus that can be used as a negative selectable marker.</title>
        <authorList>
            <person name="Behnke M.S."/>
            <person name="Khan A."/>
            <person name="Sibley L.D."/>
        </authorList>
    </citation>
    <scope>NUCLEOTIDE SEQUENCE [LARGE SCALE GENOMIC DNA]</scope>
    <source>
        <strain evidence="1 2">VAND</strain>
    </source>
</reference>
<dbReference type="AlphaFoldDB" id="A0A086Q2Y7"/>
<dbReference type="Proteomes" id="UP000028840">
    <property type="component" value="Unassembled WGS sequence"/>
</dbReference>
<evidence type="ECO:0000313" key="2">
    <source>
        <dbReference type="Proteomes" id="UP000028840"/>
    </source>
</evidence>
<reference evidence="1 2" key="1">
    <citation type="submission" date="2014-08" db="EMBL/GenBank/DDBJ databases">
        <authorList>
            <person name="Sibley D."/>
            <person name="Venepally P."/>
            <person name="Karamycheva S."/>
            <person name="Hadjithomas M."/>
            <person name="Khan A."/>
            <person name="Brunk B."/>
            <person name="Roos D."/>
            <person name="Caler E."/>
            <person name="Lorenzi H."/>
        </authorList>
    </citation>
    <scope>NUCLEOTIDE SEQUENCE [LARGE SCALE GENOMIC DNA]</scope>
    <source>
        <strain evidence="1 2">VAND</strain>
    </source>
</reference>
<dbReference type="VEuPathDB" id="ToxoDB:TGVAND_202160B"/>
<protein>
    <submittedName>
        <fullName evidence="1">ABC1 family protein</fullName>
    </submittedName>
</protein>
<accession>A0A086Q2Y7</accession>
<proteinExistence type="predicted"/>
<sequence length="69" mass="7655">MPDLGVLQRWWILLRLKVTLWGLSLAERLLARRALHELQETDKTKNGEASEGSTNSALDALSGVILSLV</sequence>
<dbReference type="EMBL" id="AEYJ02000837">
    <property type="protein sequence ID" value="KFH06969.1"/>
    <property type="molecule type" value="Genomic_DNA"/>
</dbReference>
<name>A0A086Q2Y7_TOXGO</name>